<name>A0A2A6C983_PRIPA</name>
<organism evidence="1 2">
    <name type="scientific">Pristionchus pacificus</name>
    <name type="common">Parasitic nematode worm</name>
    <dbReference type="NCBI Taxonomy" id="54126"/>
    <lineage>
        <taxon>Eukaryota</taxon>
        <taxon>Metazoa</taxon>
        <taxon>Ecdysozoa</taxon>
        <taxon>Nematoda</taxon>
        <taxon>Chromadorea</taxon>
        <taxon>Rhabditida</taxon>
        <taxon>Rhabditina</taxon>
        <taxon>Diplogasteromorpha</taxon>
        <taxon>Diplogasteroidea</taxon>
        <taxon>Neodiplogasteridae</taxon>
        <taxon>Pristionchus</taxon>
    </lineage>
</organism>
<proteinExistence type="predicted"/>
<accession>A0A8R1UNJ9</accession>
<gene>
    <name evidence="1" type="primary">WBGene00273135</name>
</gene>
<accession>A0A2A6C983</accession>
<sequence>MRWEEGEGGGEGGALLIRGKLNILGIATVEGINEHEPNKIGLNALSHTPTRGILNIASDLLKLLASALGL</sequence>
<evidence type="ECO:0000313" key="2">
    <source>
        <dbReference type="Proteomes" id="UP000005239"/>
    </source>
</evidence>
<keyword evidence="2" id="KW-1185">Reference proteome</keyword>
<reference evidence="1" key="2">
    <citation type="submission" date="2022-06" db="UniProtKB">
        <authorList>
            <consortium name="EnsemblMetazoa"/>
        </authorList>
    </citation>
    <scope>IDENTIFICATION</scope>
    <source>
        <strain evidence="1">PS312</strain>
    </source>
</reference>
<dbReference type="EnsemblMetazoa" id="PPA34766.1">
    <property type="protein sequence ID" value="PPA34766.1"/>
    <property type="gene ID" value="WBGene00273135"/>
</dbReference>
<dbReference type="Proteomes" id="UP000005239">
    <property type="component" value="Unassembled WGS sequence"/>
</dbReference>
<evidence type="ECO:0000313" key="1">
    <source>
        <dbReference type="EnsemblMetazoa" id="PPA34766.1"/>
    </source>
</evidence>
<dbReference type="AlphaFoldDB" id="A0A2A6C983"/>
<protein>
    <submittedName>
        <fullName evidence="1">Uncharacterized protein</fullName>
    </submittedName>
</protein>
<reference evidence="2" key="1">
    <citation type="journal article" date="2008" name="Nat. Genet.">
        <title>The Pristionchus pacificus genome provides a unique perspective on nematode lifestyle and parasitism.</title>
        <authorList>
            <person name="Dieterich C."/>
            <person name="Clifton S.W."/>
            <person name="Schuster L.N."/>
            <person name="Chinwalla A."/>
            <person name="Delehaunty K."/>
            <person name="Dinkelacker I."/>
            <person name="Fulton L."/>
            <person name="Fulton R."/>
            <person name="Godfrey J."/>
            <person name="Minx P."/>
            <person name="Mitreva M."/>
            <person name="Roeseler W."/>
            <person name="Tian H."/>
            <person name="Witte H."/>
            <person name="Yang S.P."/>
            <person name="Wilson R.K."/>
            <person name="Sommer R.J."/>
        </authorList>
    </citation>
    <scope>NUCLEOTIDE SEQUENCE [LARGE SCALE GENOMIC DNA]</scope>
    <source>
        <strain evidence="2">PS312</strain>
    </source>
</reference>